<gene>
    <name evidence="1" type="ORF">RirG_051820</name>
</gene>
<keyword evidence="2" id="KW-1185">Reference proteome</keyword>
<dbReference type="OrthoDB" id="2410986at2759"/>
<comment type="caution">
    <text evidence="1">The sequence shown here is derived from an EMBL/GenBank/DDBJ whole genome shotgun (WGS) entry which is preliminary data.</text>
</comment>
<dbReference type="HOGENOM" id="CLU_2795286_0_0_1"/>
<evidence type="ECO:0000313" key="1">
    <source>
        <dbReference type="EMBL" id="EXX74360.1"/>
    </source>
</evidence>
<dbReference type="Proteomes" id="UP000022910">
    <property type="component" value="Unassembled WGS sequence"/>
</dbReference>
<reference evidence="1 2" key="1">
    <citation type="submission" date="2014-02" db="EMBL/GenBank/DDBJ databases">
        <title>Single nucleus genome sequencing reveals high similarity among nuclei of an endomycorrhizal fungus.</title>
        <authorList>
            <person name="Lin K."/>
            <person name="Geurts R."/>
            <person name="Zhang Z."/>
            <person name="Limpens E."/>
            <person name="Saunders D.G."/>
            <person name="Mu D."/>
            <person name="Pang E."/>
            <person name="Cao H."/>
            <person name="Cha H."/>
            <person name="Lin T."/>
            <person name="Zhou Q."/>
            <person name="Shang Y."/>
            <person name="Li Y."/>
            <person name="Ivanov S."/>
            <person name="Sharma T."/>
            <person name="Velzen R.V."/>
            <person name="Ruijter N.D."/>
            <person name="Aanen D.K."/>
            <person name="Win J."/>
            <person name="Kamoun S."/>
            <person name="Bisseling T."/>
            <person name="Huang S."/>
        </authorList>
    </citation>
    <scope>NUCLEOTIDE SEQUENCE [LARGE SCALE GENOMIC DNA]</scope>
    <source>
        <strain evidence="2">DAOM197198w</strain>
    </source>
</reference>
<dbReference type="AlphaFoldDB" id="A0A015K418"/>
<dbReference type="EMBL" id="JEMT01012952">
    <property type="protein sequence ID" value="EXX74360.1"/>
    <property type="molecule type" value="Genomic_DNA"/>
</dbReference>
<sequence>MSKDLLHLIFISTSSYTNKGFAQVTEMDSSLSRKRKANEIDDEYDMDKSMGDCKRCGKIILHGMYTRR</sequence>
<evidence type="ECO:0000313" key="2">
    <source>
        <dbReference type="Proteomes" id="UP000022910"/>
    </source>
</evidence>
<proteinExistence type="predicted"/>
<name>A0A015K418_RHIIW</name>
<accession>A0A015K418</accession>
<organism evidence="1 2">
    <name type="scientific">Rhizophagus irregularis (strain DAOM 197198w)</name>
    <name type="common">Glomus intraradices</name>
    <dbReference type="NCBI Taxonomy" id="1432141"/>
    <lineage>
        <taxon>Eukaryota</taxon>
        <taxon>Fungi</taxon>
        <taxon>Fungi incertae sedis</taxon>
        <taxon>Mucoromycota</taxon>
        <taxon>Glomeromycotina</taxon>
        <taxon>Glomeromycetes</taxon>
        <taxon>Glomerales</taxon>
        <taxon>Glomeraceae</taxon>
        <taxon>Rhizophagus</taxon>
    </lineage>
</organism>
<protein>
    <submittedName>
        <fullName evidence="1">Uncharacterized protein</fullName>
    </submittedName>
</protein>